<keyword evidence="5 7" id="KW-1133">Transmembrane helix</keyword>
<comment type="similarity">
    <text evidence="2">Belongs to the acyltransferase 3 family.</text>
</comment>
<dbReference type="GO" id="GO:0016746">
    <property type="term" value="F:acyltransferase activity"/>
    <property type="evidence" value="ECO:0007669"/>
    <property type="project" value="UniProtKB-KW"/>
</dbReference>
<evidence type="ECO:0000313" key="10">
    <source>
        <dbReference type="Proteomes" id="UP001623660"/>
    </source>
</evidence>
<evidence type="ECO:0000259" key="8">
    <source>
        <dbReference type="Pfam" id="PF01757"/>
    </source>
</evidence>
<feature type="transmembrane region" description="Helical" evidence="7">
    <location>
        <begin position="83"/>
        <end position="103"/>
    </location>
</feature>
<dbReference type="PANTHER" id="PTHR40074">
    <property type="entry name" value="O-ACETYLTRANSFERASE WECH"/>
    <property type="match status" value="1"/>
</dbReference>
<name>A0ABW8SMH0_9CLOT</name>
<organism evidence="9 10">
    <name type="scientific">Candidatus Clostridium eludens</name>
    <dbReference type="NCBI Taxonomy" id="3381663"/>
    <lineage>
        <taxon>Bacteria</taxon>
        <taxon>Bacillati</taxon>
        <taxon>Bacillota</taxon>
        <taxon>Clostridia</taxon>
        <taxon>Eubacteriales</taxon>
        <taxon>Clostridiaceae</taxon>
        <taxon>Clostridium</taxon>
    </lineage>
</organism>
<keyword evidence="3" id="KW-1003">Cell membrane</keyword>
<feature type="transmembrane region" description="Helical" evidence="7">
    <location>
        <begin position="149"/>
        <end position="167"/>
    </location>
</feature>
<proteinExistence type="inferred from homology"/>
<evidence type="ECO:0000256" key="5">
    <source>
        <dbReference type="ARBA" id="ARBA00022989"/>
    </source>
</evidence>
<reference evidence="9 10" key="1">
    <citation type="submission" date="2024-11" db="EMBL/GenBank/DDBJ databases">
        <authorList>
            <person name="Heng Y.C."/>
            <person name="Lim A.C.H."/>
            <person name="Lee J.K.Y."/>
            <person name="Kittelmann S."/>
        </authorList>
    </citation>
    <scope>NUCLEOTIDE SEQUENCE [LARGE SCALE GENOMIC DNA]</scope>
    <source>
        <strain evidence="9 10">WILCCON 0269</strain>
    </source>
</reference>
<accession>A0ABW8SMH0</accession>
<feature type="transmembrane region" description="Helical" evidence="7">
    <location>
        <begin position="44"/>
        <end position="63"/>
    </location>
</feature>
<dbReference type="Pfam" id="PF01757">
    <property type="entry name" value="Acyl_transf_3"/>
    <property type="match status" value="1"/>
</dbReference>
<evidence type="ECO:0000256" key="7">
    <source>
        <dbReference type="SAM" id="Phobius"/>
    </source>
</evidence>
<comment type="caution">
    <text evidence="9">The sequence shown here is derived from an EMBL/GenBank/DDBJ whole genome shotgun (WGS) entry which is preliminary data.</text>
</comment>
<dbReference type="RefSeq" id="WP_406793353.1">
    <property type="nucleotide sequence ID" value="NZ_JBJHZX010000027.1"/>
</dbReference>
<comment type="subcellular location">
    <subcellularLocation>
        <location evidence="1">Cell membrane</location>
        <topology evidence="1">Multi-pass membrane protein</topology>
    </subcellularLocation>
</comment>
<gene>
    <name evidence="9" type="ORF">ACJDU8_17005</name>
</gene>
<keyword evidence="10" id="KW-1185">Reference proteome</keyword>
<keyword evidence="6 7" id="KW-0472">Membrane</keyword>
<sequence>MQILTGDSEYHLWYMGMILRLFIYFPIILWLAKKIRKQNPFLRVLIFIVFMLSFYKILKYNYLITTTVINFIFDTPTRLQKRLINITPLIWGGYFIIGIYIASNYEKFRYLVLKLKVLILTIFLSLFTYEYLLSIDIINNTDIDNNLKVLISLSYCVFTILFLYIISVTLSGKIKIYNVFNFISKYSYTAYMCQIIVMNYTYNILILNFHINDFMISHLILWLLVSFLAPLLIKLINYIPYTGFITGIKIERYTSLERELQEI</sequence>
<evidence type="ECO:0000256" key="3">
    <source>
        <dbReference type="ARBA" id="ARBA00022475"/>
    </source>
</evidence>
<evidence type="ECO:0000256" key="6">
    <source>
        <dbReference type="ARBA" id="ARBA00023136"/>
    </source>
</evidence>
<feature type="transmembrane region" description="Helical" evidence="7">
    <location>
        <begin position="188"/>
        <end position="209"/>
    </location>
</feature>
<evidence type="ECO:0000256" key="2">
    <source>
        <dbReference type="ARBA" id="ARBA00007400"/>
    </source>
</evidence>
<evidence type="ECO:0000256" key="4">
    <source>
        <dbReference type="ARBA" id="ARBA00022692"/>
    </source>
</evidence>
<keyword evidence="4 7" id="KW-0812">Transmembrane</keyword>
<evidence type="ECO:0000256" key="1">
    <source>
        <dbReference type="ARBA" id="ARBA00004651"/>
    </source>
</evidence>
<evidence type="ECO:0000313" key="9">
    <source>
        <dbReference type="EMBL" id="MFL0197242.1"/>
    </source>
</evidence>
<feature type="domain" description="Acyltransferase 3" evidence="8">
    <location>
        <begin position="10"/>
        <end position="233"/>
    </location>
</feature>
<dbReference type="PANTHER" id="PTHR40074:SF2">
    <property type="entry name" value="O-ACETYLTRANSFERASE WECH"/>
    <property type="match status" value="1"/>
</dbReference>
<dbReference type="EMBL" id="JBJHZX010000027">
    <property type="protein sequence ID" value="MFL0197242.1"/>
    <property type="molecule type" value="Genomic_DNA"/>
</dbReference>
<feature type="transmembrane region" description="Helical" evidence="7">
    <location>
        <begin position="12"/>
        <end position="32"/>
    </location>
</feature>
<dbReference type="InterPro" id="IPR002656">
    <property type="entry name" value="Acyl_transf_3_dom"/>
</dbReference>
<protein>
    <submittedName>
        <fullName evidence="9">Acyltransferase family protein</fullName>
    </submittedName>
</protein>
<dbReference type="Proteomes" id="UP001623660">
    <property type="component" value="Unassembled WGS sequence"/>
</dbReference>
<feature type="transmembrane region" description="Helical" evidence="7">
    <location>
        <begin position="215"/>
        <end position="233"/>
    </location>
</feature>
<keyword evidence="9" id="KW-0012">Acyltransferase</keyword>
<feature type="transmembrane region" description="Helical" evidence="7">
    <location>
        <begin position="110"/>
        <end position="129"/>
    </location>
</feature>
<keyword evidence="9" id="KW-0808">Transferase</keyword>